<dbReference type="STRING" id="283737.SAMN05660453_1300"/>
<evidence type="ECO:0000313" key="2">
    <source>
        <dbReference type="EMBL" id="SFC20600.1"/>
    </source>
</evidence>
<reference evidence="2 3" key="1">
    <citation type="submission" date="2016-10" db="EMBL/GenBank/DDBJ databases">
        <authorList>
            <person name="de Groot N.N."/>
        </authorList>
    </citation>
    <scope>NUCLEOTIDE SEQUENCE [LARGE SCALE GENOMIC DNA]</scope>
    <source>
        <strain evidence="2 3">DSM 19113</strain>
    </source>
</reference>
<name>A0A1I1HHM4_9LACO</name>
<dbReference type="PANTHER" id="PTHR37299:SF1">
    <property type="entry name" value="STAGE 0 SPORULATION PROTEIN A HOMOLOG"/>
    <property type="match status" value="1"/>
</dbReference>
<dbReference type="Proteomes" id="UP000199376">
    <property type="component" value="Unassembled WGS sequence"/>
</dbReference>
<evidence type="ECO:0000313" key="3">
    <source>
        <dbReference type="Proteomes" id="UP000199376"/>
    </source>
</evidence>
<proteinExistence type="predicted"/>
<dbReference type="GO" id="GO:0000156">
    <property type="term" value="F:phosphorelay response regulator activity"/>
    <property type="evidence" value="ECO:0007669"/>
    <property type="project" value="InterPro"/>
</dbReference>
<dbReference type="OrthoDB" id="9809318at2"/>
<dbReference type="Gene3D" id="3.40.50.2300">
    <property type="match status" value="1"/>
</dbReference>
<dbReference type="Gene3D" id="2.40.50.1020">
    <property type="entry name" value="LytTr DNA-binding domain"/>
    <property type="match status" value="1"/>
</dbReference>
<organism evidence="2 3">
    <name type="scientific">Fructobacillus durionis</name>
    <dbReference type="NCBI Taxonomy" id="283737"/>
    <lineage>
        <taxon>Bacteria</taxon>
        <taxon>Bacillati</taxon>
        <taxon>Bacillota</taxon>
        <taxon>Bacilli</taxon>
        <taxon>Lactobacillales</taxon>
        <taxon>Lactobacillaceae</taxon>
        <taxon>Fructobacillus</taxon>
    </lineage>
</organism>
<dbReference type="PROSITE" id="PS50930">
    <property type="entry name" value="HTH_LYTTR"/>
    <property type="match status" value="1"/>
</dbReference>
<dbReference type="AlphaFoldDB" id="A0A1I1HHM4"/>
<dbReference type="InterPro" id="IPR011006">
    <property type="entry name" value="CheY-like_superfamily"/>
</dbReference>
<feature type="domain" description="HTH LytTR-type" evidence="1">
    <location>
        <begin position="133"/>
        <end position="234"/>
    </location>
</feature>
<dbReference type="Pfam" id="PF04397">
    <property type="entry name" value="LytTR"/>
    <property type="match status" value="1"/>
</dbReference>
<dbReference type="GO" id="GO:0003677">
    <property type="term" value="F:DNA binding"/>
    <property type="evidence" value="ECO:0007669"/>
    <property type="project" value="InterPro"/>
</dbReference>
<evidence type="ECO:0000259" key="1">
    <source>
        <dbReference type="PROSITE" id="PS50930"/>
    </source>
</evidence>
<dbReference type="InterPro" id="IPR007492">
    <property type="entry name" value="LytTR_DNA-bd_dom"/>
</dbReference>
<sequence>MPCYILTDNLKSQRLIKKVLLDSIFFESPSALLHALGRTRQGQVIILDSCIRGFELAGIQTAQLIRQRDTDAQIIMISDNAQMAMRCFEAHVGLLDFIIKRDFNSAFFDRLLRAVATAKLNIHHIYELRPVSIRLPDGRTSRLFDLTRIIYITTESGSHHLIVHEADHQFRIRSSMKEVETLHEHFQRVHTSFIVNTSYLNAYYPNEHYLTLVNGQRIPVSRNYAGHLRDVLRWSPKKPEQPQLIHNK</sequence>
<dbReference type="PANTHER" id="PTHR37299">
    <property type="entry name" value="TRANSCRIPTIONAL REGULATOR-RELATED"/>
    <property type="match status" value="1"/>
</dbReference>
<gene>
    <name evidence="2" type="ORF">SAMN05660453_1300</name>
</gene>
<dbReference type="SMART" id="SM00850">
    <property type="entry name" value="LytTR"/>
    <property type="match status" value="1"/>
</dbReference>
<dbReference type="InterPro" id="IPR046947">
    <property type="entry name" value="LytR-like"/>
</dbReference>
<accession>A0A1I1HHM4</accession>
<keyword evidence="3" id="KW-1185">Reference proteome</keyword>
<dbReference type="SUPFAM" id="SSF52172">
    <property type="entry name" value="CheY-like"/>
    <property type="match status" value="1"/>
</dbReference>
<protein>
    <submittedName>
        <fullName evidence="2">Two component transcriptional regulator, LytTR family</fullName>
    </submittedName>
</protein>
<dbReference type="RefSeq" id="WP_091503169.1">
    <property type="nucleotide sequence ID" value="NZ_FOLI01000008.1"/>
</dbReference>
<dbReference type="EMBL" id="FOLI01000008">
    <property type="protein sequence ID" value="SFC20600.1"/>
    <property type="molecule type" value="Genomic_DNA"/>
</dbReference>